<proteinExistence type="predicted"/>
<evidence type="ECO:0000313" key="3">
    <source>
        <dbReference type="Proteomes" id="UP000019591"/>
    </source>
</evidence>
<dbReference type="EMBL" id="CP007452">
    <property type="protein sequence ID" value="AHM56224.1"/>
    <property type="molecule type" value="Genomic_DNA"/>
</dbReference>
<keyword evidence="3" id="KW-1185">Reference proteome</keyword>
<accession>W8T394</accession>
<name>W8T394_PEPAC</name>
<dbReference type="eggNOG" id="COG3359">
    <property type="taxonomic scope" value="Bacteria"/>
</dbReference>
<dbReference type="InterPro" id="IPR036397">
    <property type="entry name" value="RNaseH_sf"/>
</dbReference>
<dbReference type="HOGENOM" id="CLU_047529_1_0_9"/>
<dbReference type="InterPro" id="IPR038720">
    <property type="entry name" value="YprB_RNase_H-like_dom"/>
</dbReference>
<dbReference type="InterPro" id="IPR012337">
    <property type="entry name" value="RNaseH-like_sf"/>
</dbReference>
<dbReference type="Proteomes" id="UP000019591">
    <property type="component" value="Chromosome"/>
</dbReference>
<dbReference type="GO" id="GO:0004527">
    <property type="term" value="F:exonuclease activity"/>
    <property type="evidence" value="ECO:0007669"/>
    <property type="project" value="UniProtKB-KW"/>
</dbReference>
<keyword evidence="2" id="KW-0378">Hydrolase</keyword>
<dbReference type="Pfam" id="PF13482">
    <property type="entry name" value="RNase_H_2"/>
    <property type="match status" value="1"/>
</dbReference>
<dbReference type="PATRIC" id="fig|1286171.3.peg.875"/>
<protein>
    <submittedName>
        <fullName evidence="2">Exonuclease-like protein</fullName>
    </submittedName>
</protein>
<dbReference type="AlphaFoldDB" id="W8T394"/>
<evidence type="ECO:0000259" key="1">
    <source>
        <dbReference type="Pfam" id="PF13482"/>
    </source>
</evidence>
<organism evidence="2 3">
    <name type="scientific">Peptoclostridium acidaminophilum DSM 3953</name>
    <dbReference type="NCBI Taxonomy" id="1286171"/>
    <lineage>
        <taxon>Bacteria</taxon>
        <taxon>Bacillati</taxon>
        <taxon>Bacillota</taxon>
        <taxon>Clostridia</taxon>
        <taxon>Peptostreptococcales</taxon>
        <taxon>Peptoclostridiaceae</taxon>
        <taxon>Peptoclostridium</taxon>
    </lineage>
</organism>
<evidence type="ECO:0000313" key="2">
    <source>
        <dbReference type="EMBL" id="AHM56224.1"/>
    </source>
</evidence>
<dbReference type="KEGG" id="eac:EAL2_c09250"/>
<dbReference type="PANTHER" id="PTHR38462:SF1">
    <property type="entry name" value="YPRB RIBONUCLEASE H-LIKE DOMAIN-CONTAINING PROTEIN"/>
    <property type="match status" value="1"/>
</dbReference>
<dbReference type="SUPFAM" id="SSF53098">
    <property type="entry name" value="Ribonuclease H-like"/>
    <property type="match status" value="1"/>
</dbReference>
<dbReference type="GO" id="GO:0003676">
    <property type="term" value="F:nucleic acid binding"/>
    <property type="evidence" value="ECO:0007669"/>
    <property type="project" value="InterPro"/>
</dbReference>
<dbReference type="Gene3D" id="3.30.420.10">
    <property type="entry name" value="Ribonuclease H-like superfamily/Ribonuclease H"/>
    <property type="match status" value="1"/>
</dbReference>
<feature type="domain" description="YprB ribonuclease H-like" evidence="1">
    <location>
        <begin position="40"/>
        <end position="205"/>
    </location>
</feature>
<keyword evidence="2" id="KW-0269">Exonuclease</keyword>
<sequence>MIQSYNQNSFKYNPKIGDHVMEIISNKTAKKIIIPKGYCVFDIETTGLSPHSDNVVLIGILFNRGNDTIITQFLAKKRSHEKEVLFYFKELLEEFEGHVTFNGFSFDIPFLNKRYAKNQLSYEISKDCGIDVLRMVRPYSKPLGLESCRLKEIEKAMGIARDDSISSRDSVLLYEKYENTASETLKQKILLHNYDDILNLAVLHGKVQKKLEDIRLSNSFCVNAYGKILRLYFEKSHIRGKFLYFEYSTDEHISLPVEIHKGNFSIKAHSKSLELKLSLFELKDASGAKVLAFDGSHPVAVKRNSKIVPGTEMLARAILEAVFNL</sequence>
<reference evidence="2 3" key="1">
    <citation type="journal article" date="2014" name="Genome Announc.">
        <title>Complete Genome Sequence of Amino Acid-Utilizing Eubacterium acidaminophilum al-2 (DSM 3953).</title>
        <authorList>
            <person name="Poehlein A."/>
            <person name="Andreesen J.R."/>
            <person name="Daniel R."/>
        </authorList>
    </citation>
    <scope>NUCLEOTIDE SEQUENCE [LARGE SCALE GENOMIC DNA]</scope>
    <source>
        <strain evidence="2 3">DSM 3953</strain>
    </source>
</reference>
<dbReference type="STRING" id="1286171.EAL2_c09250"/>
<gene>
    <name evidence="2" type="ORF">EAL2_c09250</name>
</gene>
<keyword evidence="2" id="KW-0540">Nuclease</keyword>
<dbReference type="PANTHER" id="PTHR38462">
    <property type="entry name" value="EXONUCLEASE-LIKE PROTEIN"/>
    <property type="match status" value="1"/>
</dbReference>